<dbReference type="EMBL" id="JAEVFJ010000027">
    <property type="protein sequence ID" value="KAH8093886.1"/>
    <property type="molecule type" value="Genomic_DNA"/>
</dbReference>
<evidence type="ECO:0000256" key="1">
    <source>
        <dbReference type="SAM" id="MobiDB-lite"/>
    </source>
</evidence>
<proteinExistence type="predicted"/>
<feature type="region of interest" description="Disordered" evidence="1">
    <location>
        <begin position="34"/>
        <end position="61"/>
    </location>
</feature>
<organism evidence="2 3">
    <name type="scientific">Cristinia sonorae</name>
    <dbReference type="NCBI Taxonomy" id="1940300"/>
    <lineage>
        <taxon>Eukaryota</taxon>
        <taxon>Fungi</taxon>
        <taxon>Dikarya</taxon>
        <taxon>Basidiomycota</taxon>
        <taxon>Agaricomycotina</taxon>
        <taxon>Agaricomycetes</taxon>
        <taxon>Agaricomycetidae</taxon>
        <taxon>Agaricales</taxon>
        <taxon>Pleurotineae</taxon>
        <taxon>Stephanosporaceae</taxon>
        <taxon>Cristinia</taxon>
    </lineage>
</organism>
<protein>
    <submittedName>
        <fullName evidence="2">Uncharacterized protein</fullName>
    </submittedName>
</protein>
<evidence type="ECO:0000313" key="3">
    <source>
        <dbReference type="Proteomes" id="UP000813824"/>
    </source>
</evidence>
<dbReference type="OrthoDB" id="3227556at2759"/>
<dbReference type="Proteomes" id="UP000813824">
    <property type="component" value="Unassembled WGS sequence"/>
</dbReference>
<dbReference type="AlphaFoldDB" id="A0A8K0XMK8"/>
<comment type="caution">
    <text evidence="2">The sequence shown here is derived from an EMBL/GenBank/DDBJ whole genome shotgun (WGS) entry which is preliminary data.</text>
</comment>
<sequence>MASKANPLPFSETLRDLALLRASDIDFSSLLPASEVASNESSPATKASSDTGSQSVEESVQRSYEFVHEARAALKILYRNEVEREGMRVDDVRSKIEDVLRGMETEEKTG</sequence>
<reference evidence="2" key="1">
    <citation type="journal article" date="2021" name="New Phytol.">
        <title>Evolutionary innovations through gain and loss of genes in the ectomycorrhizal Boletales.</title>
        <authorList>
            <person name="Wu G."/>
            <person name="Miyauchi S."/>
            <person name="Morin E."/>
            <person name="Kuo A."/>
            <person name="Drula E."/>
            <person name="Varga T."/>
            <person name="Kohler A."/>
            <person name="Feng B."/>
            <person name="Cao Y."/>
            <person name="Lipzen A."/>
            <person name="Daum C."/>
            <person name="Hundley H."/>
            <person name="Pangilinan J."/>
            <person name="Johnson J."/>
            <person name="Barry K."/>
            <person name="LaButti K."/>
            <person name="Ng V."/>
            <person name="Ahrendt S."/>
            <person name="Min B."/>
            <person name="Choi I.G."/>
            <person name="Park H."/>
            <person name="Plett J.M."/>
            <person name="Magnuson J."/>
            <person name="Spatafora J.W."/>
            <person name="Nagy L.G."/>
            <person name="Henrissat B."/>
            <person name="Grigoriev I.V."/>
            <person name="Yang Z.L."/>
            <person name="Xu J."/>
            <person name="Martin F.M."/>
        </authorList>
    </citation>
    <scope>NUCLEOTIDE SEQUENCE</scope>
    <source>
        <strain evidence="2">KKN 215</strain>
    </source>
</reference>
<evidence type="ECO:0000313" key="2">
    <source>
        <dbReference type="EMBL" id="KAH8093886.1"/>
    </source>
</evidence>
<name>A0A8K0XMK8_9AGAR</name>
<gene>
    <name evidence="2" type="ORF">BXZ70DRAFT_368876</name>
</gene>
<feature type="compositionally biased region" description="Polar residues" evidence="1">
    <location>
        <begin position="36"/>
        <end position="61"/>
    </location>
</feature>
<accession>A0A8K0XMK8</accession>
<keyword evidence="3" id="KW-1185">Reference proteome</keyword>